<feature type="compositionally biased region" description="Basic and acidic residues" evidence="1">
    <location>
        <begin position="1"/>
        <end position="11"/>
    </location>
</feature>
<evidence type="ECO:0000256" key="1">
    <source>
        <dbReference type="SAM" id="MobiDB-lite"/>
    </source>
</evidence>
<feature type="transmembrane region" description="Helical" evidence="2">
    <location>
        <begin position="30"/>
        <end position="51"/>
    </location>
</feature>
<keyword evidence="2" id="KW-0472">Membrane</keyword>
<name>A0A6J4LG38_9ACTN</name>
<feature type="domain" description="LytR/CpsA/Psr regulator C-terminal" evidence="3">
    <location>
        <begin position="106"/>
        <end position="186"/>
    </location>
</feature>
<sequence length="190" mass="19847">MSASATRERPQAEQPAADPQVRRAGADPRLPTWAVLASMALAVIAACAFVLTGSPDPQGRPGAPTTGSAASLPGDAPSVPEGYPRRESFDDGRDRGAGREPTRTAVVDVYNNSGAAGLATATGSEVRGLGWTVGIEDDWYGEIPQSTVYYPAALADEAKQLAKDLGVTRVRPAVSPMSFERLTLIITDPL</sequence>
<evidence type="ECO:0000313" key="4">
    <source>
        <dbReference type="EMBL" id="CAA9330761.1"/>
    </source>
</evidence>
<feature type="region of interest" description="Disordered" evidence="1">
    <location>
        <begin position="57"/>
        <end position="102"/>
    </location>
</feature>
<dbReference type="Pfam" id="PF13399">
    <property type="entry name" value="LytR_C"/>
    <property type="match status" value="1"/>
</dbReference>
<gene>
    <name evidence="4" type="ORF">AVDCRST_MAG29-1046</name>
</gene>
<reference evidence="4" key="1">
    <citation type="submission" date="2020-02" db="EMBL/GenBank/DDBJ databases">
        <authorList>
            <person name="Meier V. D."/>
        </authorList>
    </citation>
    <scope>NUCLEOTIDE SEQUENCE</scope>
    <source>
        <strain evidence="4">AVDCRST_MAG29</strain>
    </source>
</reference>
<dbReference type="EMBL" id="CADCUG010000054">
    <property type="protein sequence ID" value="CAA9330761.1"/>
    <property type="molecule type" value="Genomic_DNA"/>
</dbReference>
<feature type="compositionally biased region" description="Basic and acidic residues" evidence="1">
    <location>
        <begin position="83"/>
        <end position="102"/>
    </location>
</feature>
<dbReference type="Gene3D" id="3.30.70.2390">
    <property type="match status" value="1"/>
</dbReference>
<protein>
    <recommendedName>
        <fullName evidence="3">LytR/CpsA/Psr regulator C-terminal domain-containing protein</fullName>
    </recommendedName>
</protein>
<evidence type="ECO:0000259" key="3">
    <source>
        <dbReference type="Pfam" id="PF13399"/>
    </source>
</evidence>
<dbReference type="InterPro" id="IPR027381">
    <property type="entry name" value="LytR/CpsA/Psr_C"/>
</dbReference>
<proteinExistence type="predicted"/>
<dbReference type="AlphaFoldDB" id="A0A6J4LG38"/>
<keyword evidence="2" id="KW-0812">Transmembrane</keyword>
<feature type="region of interest" description="Disordered" evidence="1">
    <location>
        <begin position="1"/>
        <end position="25"/>
    </location>
</feature>
<accession>A0A6J4LG38</accession>
<organism evidence="4">
    <name type="scientific">uncultured Nocardioidaceae bacterium</name>
    <dbReference type="NCBI Taxonomy" id="253824"/>
    <lineage>
        <taxon>Bacteria</taxon>
        <taxon>Bacillati</taxon>
        <taxon>Actinomycetota</taxon>
        <taxon>Actinomycetes</taxon>
        <taxon>Propionibacteriales</taxon>
        <taxon>Nocardioidaceae</taxon>
        <taxon>environmental samples</taxon>
    </lineage>
</organism>
<evidence type="ECO:0000256" key="2">
    <source>
        <dbReference type="SAM" id="Phobius"/>
    </source>
</evidence>
<keyword evidence="2" id="KW-1133">Transmembrane helix</keyword>